<organism evidence="1 2">
    <name type="scientific">Acetanaerobacterium elongatum</name>
    <dbReference type="NCBI Taxonomy" id="258515"/>
    <lineage>
        <taxon>Bacteria</taxon>
        <taxon>Bacillati</taxon>
        <taxon>Bacillota</taxon>
        <taxon>Clostridia</taxon>
        <taxon>Eubacteriales</taxon>
        <taxon>Oscillospiraceae</taxon>
        <taxon>Acetanaerobacterium</taxon>
    </lineage>
</organism>
<proteinExistence type="predicted"/>
<name>A0A1G9Y679_9FIRM</name>
<protein>
    <recommendedName>
        <fullName evidence="3">PD-(D/E)XK nuclease superfamily protein</fullName>
    </recommendedName>
</protein>
<evidence type="ECO:0008006" key="3">
    <source>
        <dbReference type="Google" id="ProtNLM"/>
    </source>
</evidence>
<gene>
    <name evidence="1" type="ORF">SAMN05192585_11014</name>
</gene>
<keyword evidence="2" id="KW-1185">Reference proteome</keyword>
<dbReference type="RefSeq" id="WP_092639050.1">
    <property type="nucleotide sequence ID" value="NZ_FNID01000010.1"/>
</dbReference>
<dbReference type="Proteomes" id="UP000199182">
    <property type="component" value="Unassembled WGS sequence"/>
</dbReference>
<dbReference type="OrthoDB" id="7053885at2"/>
<reference evidence="1 2" key="1">
    <citation type="submission" date="2016-10" db="EMBL/GenBank/DDBJ databases">
        <authorList>
            <person name="de Groot N.N."/>
        </authorList>
    </citation>
    <scope>NUCLEOTIDE SEQUENCE [LARGE SCALE GENOMIC DNA]</scope>
    <source>
        <strain evidence="1 2">CGMCC 1.5012</strain>
    </source>
</reference>
<evidence type="ECO:0000313" key="1">
    <source>
        <dbReference type="EMBL" id="SDN03985.1"/>
    </source>
</evidence>
<accession>A0A1G9Y679</accession>
<evidence type="ECO:0000313" key="2">
    <source>
        <dbReference type="Proteomes" id="UP000199182"/>
    </source>
</evidence>
<sequence>MFNNNRHLNIFEHYSQANALPIENNISRGLAIVLGENPLVLDRFIDYINSNCSVGTQVQKHSKAEDIDIGIQQSITKIVDAYSSPKLIIGATLTTEKHVEWSEDTTKPGEALITDIVIQCKDTLIVIEVKRNATDARAQVQAQVESLVHEIEKRNETTPTVEYINGNWEDVIELLQQVHNITGKYESSILGHYLKHLENRYGQWFPVALLSDINISSENQIPIEKRLLKIIQNCCQNEDDEKKYTGRYIIPLNYNFLTEAQLDMDYDKKSLMVTVWPGDTKWQGYNLYKTTKNDLSWINKNEIIVDGINLEFLVEPYLRLAHFQSTIFAPYIDKTYYDLHFGTDKDKCLALWGDITKEWKRSTWGELKKKLLTEYKGLVDKDEFEQGFASKFDNSNRGYVHVSFGYEVTAYIPEKTFSQLERKGGCEKQDDRLAQFINRVIDTIIDKIV</sequence>
<dbReference type="AlphaFoldDB" id="A0A1G9Y679"/>
<dbReference type="STRING" id="258515.SAMN05192585_11014"/>
<dbReference type="EMBL" id="FNID01000010">
    <property type="protein sequence ID" value="SDN03985.1"/>
    <property type="molecule type" value="Genomic_DNA"/>
</dbReference>